<gene>
    <name evidence="8" type="ORF">OFUS_LOCUS24233</name>
</gene>
<dbReference type="Proteomes" id="UP000749559">
    <property type="component" value="Unassembled WGS sequence"/>
</dbReference>
<dbReference type="AlphaFoldDB" id="A0A8S4Q4S5"/>
<organism evidence="8 9">
    <name type="scientific">Owenia fusiformis</name>
    <name type="common">Polychaete worm</name>
    <dbReference type="NCBI Taxonomy" id="6347"/>
    <lineage>
        <taxon>Eukaryota</taxon>
        <taxon>Metazoa</taxon>
        <taxon>Spiralia</taxon>
        <taxon>Lophotrochozoa</taxon>
        <taxon>Annelida</taxon>
        <taxon>Polychaeta</taxon>
        <taxon>Sedentaria</taxon>
        <taxon>Canalipalpata</taxon>
        <taxon>Sabellida</taxon>
        <taxon>Oweniida</taxon>
        <taxon>Oweniidae</taxon>
        <taxon>Owenia</taxon>
    </lineage>
</organism>
<accession>A0A8S4Q4S5</accession>
<dbReference type="PANTHER" id="PTHR24302:SF15">
    <property type="entry name" value="FATTY-ACID PEROXYGENASE"/>
    <property type="match status" value="1"/>
</dbReference>
<keyword evidence="4 7" id="KW-0560">Oxidoreductase</keyword>
<dbReference type="InterPro" id="IPR017972">
    <property type="entry name" value="Cyt_P450_CS"/>
</dbReference>
<comment type="caution">
    <text evidence="8">The sequence shown here is derived from an EMBL/GenBank/DDBJ whole genome shotgun (WGS) entry which is preliminary data.</text>
</comment>
<evidence type="ECO:0000256" key="5">
    <source>
        <dbReference type="ARBA" id="ARBA00023004"/>
    </source>
</evidence>
<evidence type="ECO:0000256" key="7">
    <source>
        <dbReference type="RuleBase" id="RU000461"/>
    </source>
</evidence>
<keyword evidence="2 7" id="KW-0349">Heme</keyword>
<evidence type="ECO:0000256" key="6">
    <source>
        <dbReference type="ARBA" id="ARBA00043906"/>
    </source>
</evidence>
<dbReference type="GO" id="GO:0005506">
    <property type="term" value="F:iron ion binding"/>
    <property type="evidence" value="ECO:0007669"/>
    <property type="project" value="InterPro"/>
</dbReference>
<evidence type="ECO:0000313" key="9">
    <source>
        <dbReference type="Proteomes" id="UP000749559"/>
    </source>
</evidence>
<evidence type="ECO:0000256" key="1">
    <source>
        <dbReference type="ARBA" id="ARBA00010617"/>
    </source>
</evidence>
<evidence type="ECO:0008006" key="10">
    <source>
        <dbReference type="Google" id="ProtNLM"/>
    </source>
</evidence>
<name>A0A8S4Q4S5_OWEFU</name>
<keyword evidence="9" id="KW-1185">Reference proteome</keyword>
<dbReference type="EMBL" id="CAIIXF020000011">
    <property type="protein sequence ID" value="CAH1800333.1"/>
    <property type="molecule type" value="Genomic_DNA"/>
</dbReference>
<dbReference type="GO" id="GO:0008395">
    <property type="term" value="F:steroid hydroxylase activity"/>
    <property type="evidence" value="ECO:0007669"/>
    <property type="project" value="TreeGrafter"/>
</dbReference>
<dbReference type="GO" id="GO:0020037">
    <property type="term" value="F:heme binding"/>
    <property type="evidence" value="ECO:0007669"/>
    <property type="project" value="InterPro"/>
</dbReference>
<evidence type="ECO:0000256" key="4">
    <source>
        <dbReference type="ARBA" id="ARBA00023002"/>
    </source>
</evidence>
<evidence type="ECO:0000256" key="3">
    <source>
        <dbReference type="ARBA" id="ARBA00022723"/>
    </source>
</evidence>
<keyword evidence="5 7" id="KW-0408">Iron</keyword>
<dbReference type="PROSITE" id="PS00086">
    <property type="entry name" value="CYTOCHROME_P450"/>
    <property type="match status" value="1"/>
</dbReference>
<comment type="function">
    <text evidence="6">Cytochromes P450 are a group of heme-thiolate monooxygenases. They oxidize a variety of structurally unrelated compounds, including steroids, fatty acids, and xenobiotics.</text>
</comment>
<keyword evidence="3 7" id="KW-0479">Metal-binding</keyword>
<dbReference type="SUPFAM" id="SSF48264">
    <property type="entry name" value="Cytochrome P450"/>
    <property type="match status" value="1"/>
</dbReference>
<proteinExistence type="inferred from homology"/>
<keyword evidence="7" id="KW-0503">Monooxygenase</keyword>
<dbReference type="OrthoDB" id="2789670at2759"/>
<sequence>FRFTAEEKAKRNPYYYQPFGLGPRNCVAMRFAQVEVKLCIAKMVKSFKILPCEKTEVNIYTCSRHIEQRAGVISTNTDLRARHKRFLFEGLCAQPQGLKSSI</sequence>
<dbReference type="Gene3D" id="1.10.630.10">
    <property type="entry name" value="Cytochrome P450"/>
    <property type="match status" value="1"/>
</dbReference>
<dbReference type="InterPro" id="IPR001128">
    <property type="entry name" value="Cyt_P450"/>
</dbReference>
<reference evidence="8" key="1">
    <citation type="submission" date="2022-03" db="EMBL/GenBank/DDBJ databases">
        <authorList>
            <person name="Martin C."/>
        </authorList>
    </citation>
    <scope>NUCLEOTIDE SEQUENCE</scope>
</reference>
<dbReference type="Pfam" id="PF00067">
    <property type="entry name" value="p450"/>
    <property type="match status" value="1"/>
</dbReference>
<dbReference type="PANTHER" id="PTHR24302">
    <property type="entry name" value="CYTOCHROME P450 FAMILY 3"/>
    <property type="match status" value="1"/>
</dbReference>
<comment type="similarity">
    <text evidence="1 7">Belongs to the cytochrome P450 family.</text>
</comment>
<dbReference type="InterPro" id="IPR050705">
    <property type="entry name" value="Cytochrome_P450_3A"/>
</dbReference>
<evidence type="ECO:0000256" key="2">
    <source>
        <dbReference type="ARBA" id="ARBA00022617"/>
    </source>
</evidence>
<feature type="non-terminal residue" evidence="8">
    <location>
        <position position="1"/>
    </location>
</feature>
<dbReference type="InterPro" id="IPR036396">
    <property type="entry name" value="Cyt_P450_sf"/>
</dbReference>
<protein>
    <recommendedName>
        <fullName evidence="10">Cytochrome P450</fullName>
    </recommendedName>
</protein>
<dbReference type="GO" id="GO:0016705">
    <property type="term" value="F:oxidoreductase activity, acting on paired donors, with incorporation or reduction of molecular oxygen"/>
    <property type="evidence" value="ECO:0007669"/>
    <property type="project" value="InterPro"/>
</dbReference>
<evidence type="ECO:0000313" key="8">
    <source>
        <dbReference type="EMBL" id="CAH1800333.1"/>
    </source>
</evidence>